<gene>
    <name evidence="7" type="ORF">A1332_13190</name>
</gene>
<dbReference type="PANTHER" id="PTHR30093:SF44">
    <property type="entry name" value="TYPE II SECRETION SYSTEM CORE PROTEIN G"/>
    <property type="match status" value="1"/>
</dbReference>
<reference evidence="7 8" key="1">
    <citation type="submission" date="2016-03" db="EMBL/GenBank/DDBJ databases">
        <authorList>
            <person name="Ploux O."/>
        </authorList>
    </citation>
    <scope>NUCLEOTIDE SEQUENCE [LARGE SCALE GENOMIC DNA]</scope>
    <source>
        <strain evidence="7 8">R-45363</strain>
    </source>
</reference>
<dbReference type="NCBIfam" id="TIGR02532">
    <property type="entry name" value="IV_pilin_GFxxxE"/>
    <property type="match status" value="1"/>
</dbReference>
<keyword evidence="2" id="KW-0488">Methylation</keyword>
<dbReference type="OrthoDB" id="5570310at2"/>
<keyword evidence="3 6" id="KW-0812">Transmembrane</keyword>
<evidence type="ECO:0000313" key="7">
    <source>
        <dbReference type="EMBL" id="OAI05505.1"/>
    </source>
</evidence>
<dbReference type="Proteomes" id="UP000078090">
    <property type="component" value="Unassembled WGS sequence"/>
</dbReference>
<sequence>MTNRLREAVAAFTFEKNSMKAKQLKKLQHRQAGFTLLELLVVITLIATLATAALVAYEGIGENADEAAASNNLLSAESSIRNFRAVENRFPNQWDNLANLGGQTTSGAQALLAGQTRDFFGQWTISTATSANTTWVNVATALEAVGIEELQTLQNTSTFLPGNVPNLAFNESNPAADLNPADELVIDDTGVTEYPEGTAITSASISIVPSNGVAGCQVGTDSINTTFSGNTANLSKALNLINDSLSQTECHLVLALGFGKDVPGTTAGSRVAISQAPTAGSANINPANNYARYVALFHVGSSTTNTIGAGDIFAKARFIGMVDPEGRIVDQTLAGANAGQ</sequence>
<evidence type="ECO:0000256" key="4">
    <source>
        <dbReference type="ARBA" id="ARBA00022989"/>
    </source>
</evidence>
<proteinExistence type="predicted"/>
<accession>A0A177MJG6</accession>
<evidence type="ECO:0000256" key="2">
    <source>
        <dbReference type="ARBA" id="ARBA00022481"/>
    </source>
</evidence>
<dbReference type="PROSITE" id="PS00409">
    <property type="entry name" value="PROKAR_NTER_METHYL"/>
    <property type="match status" value="1"/>
</dbReference>
<evidence type="ECO:0000256" key="5">
    <source>
        <dbReference type="ARBA" id="ARBA00023136"/>
    </source>
</evidence>
<evidence type="ECO:0000256" key="3">
    <source>
        <dbReference type="ARBA" id="ARBA00022692"/>
    </source>
</evidence>
<evidence type="ECO:0000256" key="6">
    <source>
        <dbReference type="SAM" id="Phobius"/>
    </source>
</evidence>
<name>A0A177MJG6_METMH</name>
<comment type="subcellular location">
    <subcellularLocation>
        <location evidence="1">Membrane</location>
        <topology evidence="1">Single-pass membrane protein</topology>
    </subcellularLocation>
</comment>
<dbReference type="InterPro" id="IPR012902">
    <property type="entry name" value="N_methyl_site"/>
</dbReference>
<dbReference type="EMBL" id="LUUG01000064">
    <property type="protein sequence ID" value="OAI05505.1"/>
    <property type="molecule type" value="Genomic_DNA"/>
</dbReference>
<dbReference type="Pfam" id="PF07963">
    <property type="entry name" value="N_methyl"/>
    <property type="match status" value="1"/>
</dbReference>
<evidence type="ECO:0000256" key="1">
    <source>
        <dbReference type="ARBA" id="ARBA00004167"/>
    </source>
</evidence>
<keyword evidence="5 6" id="KW-0472">Membrane</keyword>
<dbReference type="InterPro" id="IPR045584">
    <property type="entry name" value="Pilin-like"/>
</dbReference>
<dbReference type="PANTHER" id="PTHR30093">
    <property type="entry name" value="GENERAL SECRETION PATHWAY PROTEIN G"/>
    <property type="match status" value="1"/>
</dbReference>
<evidence type="ECO:0000313" key="8">
    <source>
        <dbReference type="Proteomes" id="UP000078090"/>
    </source>
</evidence>
<evidence type="ECO:0008006" key="9">
    <source>
        <dbReference type="Google" id="ProtNLM"/>
    </source>
</evidence>
<dbReference type="Gene3D" id="3.30.700.10">
    <property type="entry name" value="Glycoprotein, Type 4 Pilin"/>
    <property type="match status" value="1"/>
</dbReference>
<dbReference type="SUPFAM" id="SSF54523">
    <property type="entry name" value="Pili subunits"/>
    <property type="match status" value="1"/>
</dbReference>
<dbReference type="GO" id="GO:0016020">
    <property type="term" value="C:membrane"/>
    <property type="evidence" value="ECO:0007669"/>
    <property type="project" value="UniProtKB-SubCell"/>
</dbReference>
<protein>
    <recommendedName>
        <fullName evidence="9">Prepilin-type N-terminal cleavage/methylation domain-containing protein</fullName>
    </recommendedName>
</protein>
<comment type="caution">
    <text evidence="7">The sequence shown here is derived from an EMBL/GenBank/DDBJ whole genome shotgun (WGS) entry which is preliminary data.</text>
</comment>
<organism evidence="7 8">
    <name type="scientific">Methylomonas methanica</name>
    <dbReference type="NCBI Taxonomy" id="421"/>
    <lineage>
        <taxon>Bacteria</taxon>
        <taxon>Pseudomonadati</taxon>
        <taxon>Pseudomonadota</taxon>
        <taxon>Gammaproteobacteria</taxon>
        <taxon>Methylococcales</taxon>
        <taxon>Methylococcaceae</taxon>
        <taxon>Methylomonas</taxon>
    </lineage>
</organism>
<keyword evidence="4 6" id="KW-1133">Transmembrane helix</keyword>
<feature type="transmembrane region" description="Helical" evidence="6">
    <location>
        <begin position="32"/>
        <end position="57"/>
    </location>
</feature>
<dbReference type="AlphaFoldDB" id="A0A177MJG6"/>